<keyword evidence="4 6" id="KW-1133">Transmembrane helix</keyword>
<dbReference type="Pfam" id="PF08016">
    <property type="entry name" value="PKD_channel"/>
    <property type="match status" value="1"/>
</dbReference>
<keyword evidence="5 6" id="KW-0472">Membrane</keyword>
<evidence type="ECO:0000313" key="9">
    <source>
        <dbReference type="EMBL" id="KHN80111.1"/>
    </source>
</evidence>
<evidence type="ECO:0000256" key="5">
    <source>
        <dbReference type="ARBA" id="ARBA00023136"/>
    </source>
</evidence>
<feature type="transmembrane region" description="Helical" evidence="6">
    <location>
        <begin position="252"/>
        <end position="270"/>
    </location>
</feature>
<dbReference type="OMA" id="FGTQNMF"/>
<keyword evidence="3 6" id="KW-0812">Transmembrane</keyword>
<dbReference type="OrthoDB" id="444119at2759"/>
<feature type="transmembrane region" description="Helical" evidence="6">
    <location>
        <begin position="342"/>
        <end position="364"/>
    </location>
</feature>
<dbReference type="Pfam" id="PF20519">
    <property type="entry name" value="Polycystin_dom"/>
    <property type="match status" value="1"/>
</dbReference>
<feature type="transmembrane region" description="Helical" evidence="6">
    <location>
        <begin position="303"/>
        <end position="322"/>
    </location>
</feature>
<evidence type="ECO:0000256" key="2">
    <source>
        <dbReference type="ARBA" id="ARBA00007200"/>
    </source>
</evidence>
<dbReference type="EMBL" id="JPKZ01001765">
    <property type="protein sequence ID" value="KHN80111.1"/>
    <property type="molecule type" value="Genomic_DNA"/>
</dbReference>
<dbReference type="InterPro" id="IPR046791">
    <property type="entry name" value="Polycystin_dom"/>
</dbReference>
<evidence type="ECO:0000256" key="6">
    <source>
        <dbReference type="SAM" id="Phobius"/>
    </source>
</evidence>
<sequence>EFEDDKNKKNAHVKSVGKGKLFINGIKVTFSYTSETMYYYKTAISNLFVKGTLDKIGEVDELWSVHDRSCTVVKSFRREIQGCFGPYSESAEDRQPFGPANSSAFIYQTANKLETSSYWGAVSTYGGGGFVQYLTIDDRHASAHTISQLKANRWVDRGTRAIFIDFVLYNANINLFCISQLVFELPATGGVITSSALYPQRLIRYVTGYDYFTFVCELLFVAFTVYYMIQAILEIFRLHMSYFANFWNCFDIVNLILYVVVIGLRVRLFLLTEQQLKQIPLAPPTEEFYFVNLNSLANAQDNFTEAMAVMLIFAWIKTMKYISFNKTMTQLTATLERSAKDIGGFSVMFFIFFLAYAQFGFLAFGTQNMFLAIINDSYCEVKSELSRQANDIEMIDIAVGYWQSLLQMMKLKKKETNAEGNDSDRFRDALLAEGYSEQEITDAFIKYDLTGQKLELEEMEMVEKELSKQNGVDRVNVKEQSKSIRDISILNHRVDHLEQSIFGICERIDTLVSTVKQMDLGITRKDRQASIDRAEMS</sequence>
<dbReference type="InterPro" id="IPR051223">
    <property type="entry name" value="Polycystin"/>
</dbReference>
<dbReference type="Proteomes" id="UP000031036">
    <property type="component" value="Unassembled WGS sequence"/>
</dbReference>
<evidence type="ECO:0000259" key="7">
    <source>
        <dbReference type="Pfam" id="PF08016"/>
    </source>
</evidence>
<name>A0A0B2V9J2_TOXCA</name>
<dbReference type="PANTHER" id="PTHR10877">
    <property type="entry name" value="POLYCYSTIN FAMILY MEMBER"/>
    <property type="match status" value="1"/>
</dbReference>
<feature type="domain" description="Polycystin" evidence="8">
    <location>
        <begin position="65"/>
        <end position="202"/>
    </location>
</feature>
<feature type="non-terminal residue" evidence="9">
    <location>
        <position position="1"/>
    </location>
</feature>
<gene>
    <name evidence="9" type="primary">PKD2</name>
    <name evidence="9" type="ORF">Tcan_12305</name>
</gene>
<organism evidence="9 10">
    <name type="scientific">Toxocara canis</name>
    <name type="common">Canine roundworm</name>
    <dbReference type="NCBI Taxonomy" id="6265"/>
    <lineage>
        <taxon>Eukaryota</taxon>
        <taxon>Metazoa</taxon>
        <taxon>Ecdysozoa</taxon>
        <taxon>Nematoda</taxon>
        <taxon>Chromadorea</taxon>
        <taxon>Rhabditida</taxon>
        <taxon>Spirurina</taxon>
        <taxon>Ascaridomorpha</taxon>
        <taxon>Ascaridoidea</taxon>
        <taxon>Toxocaridae</taxon>
        <taxon>Toxocara</taxon>
    </lineage>
</organism>
<dbReference type="PANTHER" id="PTHR10877:SF183">
    <property type="entry name" value="AT14535P-RELATED"/>
    <property type="match status" value="1"/>
</dbReference>
<dbReference type="STRING" id="6265.A0A0B2V9J2"/>
<keyword evidence="10" id="KW-1185">Reference proteome</keyword>
<dbReference type="GO" id="GO:0050982">
    <property type="term" value="P:detection of mechanical stimulus"/>
    <property type="evidence" value="ECO:0007669"/>
    <property type="project" value="TreeGrafter"/>
</dbReference>
<evidence type="ECO:0000256" key="3">
    <source>
        <dbReference type="ARBA" id="ARBA00022692"/>
    </source>
</evidence>
<feature type="transmembrane region" description="Helical" evidence="6">
    <location>
        <begin position="211"/>
        <end position="232"/>
    </location>
</feature>
<reference evidence="9 10" key="1">
    <citation type="submission" date="2014-11" db="EMBL/GenBank/DDBJ databases">
        <title>Genetic blueprint of the zoonotic pathogen Toxocara canis.</title>
        <authorList>
            <person name="Zhu X.-Q."/>
            <person name="Korhonen P.K."/>
            <person name="Cai H."/>
            <person name="Young N.D."/>
            <person name="Nejsum P."/>
            <person name="von Samson-Himmelstjerna G."/>
            <person name="Boag P.R."/>
            <person name="Tan P."/>
            <person name="Li Q."/>
            <person name="Min J."/>
            <person name="Yang Y."/>
            <person name="Wang X."/>
            <person name="Fang X."/>
            <person name="Hall R.S."/>
            <person name="Hofmann A."/>
            <person name="Sternberg P.W."/>
            <person name="Jex A.R."/>
            <person name="Gasser R.B."/>
        </authorList>
    </citation>
    <scope>NUCLEOTIDE SEQUENCE [LARGE SCALE GENOMIC DNA]</scope>
    <source>
        <strain evidence="9">PN_DK_2014</strain>
    </source>
</reference>
<proteinExistence type="inferred from homology"/>
<comment type="similarity">
    <text evidence="2">Belongs to the polycystin family.</text>
</comment>
<dbReference type="AlphaFoldDB" id="A0A0B2V9J2"/>
<dbReference type="SUPFAM" id="SSF81324">
    <property type="entry name" value="Voltage-gated potassium channels"/>
    <property type="match status" value="1"/>
</dbReference>
<feature type="domain" description="Polycystin cation channel PKD1/PKD2" evidence="7">
    <location>
        <begin position="204"/>
        <end position="367"/>
    </location>
</feature>
<comment type="caution">
    <text evidence="9">The sequence shown here is derived from an EMBL/GenBank/DDBJ whole genome shotgun (WGS) entry which is preliminary data.</text>
</comment>
<evidence type="ECO:0000313" key="10">
    <source>
        <dbReference type="Proteomes" id="UP000031036"/>
    </source>
</evidence>
<comment type="subcellular location">
    <subcellularLocation>
        <location evidence="1">Membrane</location>
        <topology evidence="1">Multi-pass membrane protein</topology>
    </subcellularLocation>
</comment>
<evidence type="ECO:0000256" key="1">
    <source>
        <dbReference type="ARBA" id="ARBA00004141"/>
    </source>
</evidence>
<accession>A0A0B2V9J2</accession>
<dbReference type="GO" id="GO:0016020">
    <property type="term" value="C:membrane"/>
    <property type="evidence" value="ECO:0007669"/>
    <property type="project" value="UniProtKB-SubCell"/>
</dbReference>
<dbReference type="InterPro" id="IPR013122">
    <property type="entry name" value="PKD1_2_channel"/>
</dbReference>
<dbReference type="GO" id="GO:0005262">
    <property type="term" value="F:calcium channel activity"/>
    <property type="evidence" value="ECO:0007669"/>
    <property type="project" value="TreeGrafter"/>
</dbReference>
<dbReference type="Gene3D" id="1.20.5.340">
    <property type="match status" value="1"/>
</dbReference>
<evidence type="ECO:0000259" key="8">
    <source>
        <dbReference type="Pfam" id="PF20519"/>
    </source>
</evidence>
<evidence type="ECO:0000256" key="4">
    <source>
        <dbReference type="ARBA" id="ARBA00022989"/>
    </source>
</evidence>
<protein>
    <submittedName>
        <fullName evidence="9">Polycystin-2</fullName>
    </submittedName>
</protein>